<feature type="chain" id="PRO_5014915289" evidence="1">
    <location>
        <begin position="21"/>
        <end position="277"/>
    </location>
</feature>
<sequence length="277" mass="31334">MLITAILFAGVATIPMSTRADTVNAEVLFPTNNKDVPIWYQLTVNIHITDIDAFWAHTGTKALGFSFNGIVPYIAHWKLDAWGSLISFEIDPWLLIDAYKTFGENVNLIVYNINPQDYSDAVFYQVVPLHLVTDAVKIKVVRFDTTKIPWGKTLIQQSEWLTLNTVQSFLTTWKQLGKEDEVQTLWVTSAATGLSDTWEIRIGAGEPCVCFIVDVYKVMKVQGQQILLHVSSAYPDTILSYISDFQTYMETSWTGKLQGMSNYSPESCFSLSWKVIH</sequence>
<organism evidence="2 3">
    <name type="scientific">Candidatus Shapirobacteria bacterium CG07_land_8_20_14_0_80_39_18</name>
    <dbReference type="NCBI Taxonomy" id="1974882"/>
    <lineage>
        <taxon>Bacteria</taxon>
        <taxon>Candidatus Shapironibacteriota</taxon>
    </lineage>
</organism>
<evidence type="ECO:0000313" key="3">
    <source>
        <dbReference type="Proteomes" id="UP000229502"/>
    </source>
</evidence>
<accession>A0A2M6YRR5</accession>
<dbReference type="EMBL" id="PEWZ01000055">
    <property type="protein sequence ID" value="PIU35784.1"/>
    <property type="molecule type" value="Genomic_DNA"/>
</dbReference>
<comment type="caution">
    <text evidence="2">The sequence shown here is derived from an EMBL/GenBank/DDBJ whole genome shotgun (WGS) entry which is preliminary data.</text>
</comment>
<gene>
    <name evidence="2" type="ORF">COT03_01045</name>
</gene>
<reference evidence="3" key="1">
    <citation type="submission" date="2017-09" db="EMBL/GenBank/DDBJ databases">
        <title>Depth-based differentiation of microbial function through sediment-hosted aquifers and enrichment of novel symbionts in the deep terrestrial subsurface.</title>
        <authorList>
            <person name="Probst A.J."/>
            <person name="Ladd B."/>
            <person name="Jarett J.K."/>
            <person name="Geller-Mcgrath D.E."/>
            <person name="Sieber C.M.K."/>
            <person name="Emerson J.B."/>
            <person name="Anantharaman K."/>
            <person name="Thomas B.C."/>
            <person name="Malmstrom R."/>
            <person name="Stieglmeier M."/>
            <person name="Klingl A."/>
            <person name="Woyke T."/>
            <person name="Ryan C.M."/>
            <person name="Banfield J.F."/>
        </authorList>
    </citation>
    <scope>NUCLEOTIDE SEQUENCE [LARGE SCALE GENOMIC DNA]</scope>
</reference>
<keyword evidence="1" id="KW-0732">Signal</keyword>
<protein>
    <submittedName>
        <fullName evidence="2">Uncharacterized protein</fullName>
    </submittedName>
</protein>
<dbReference type="AlphaFoldDB" id="A0A2M6YRR5"/>
<proteinExistence type="predicted"/>
<feature type="signal peptide" evidence="1">
    <location>
        <begin position="1"/>
        <end position="20"/>
    </location>
</feature>
<evidence type="ECO:0000313" key="2">
    <source>
        <dbReference type="EMBL" id="PIU35784.1"/>
    </source>
</evidence>
<name>A0A2M6YRR5_9BACT</name>
<evidence type="ECO:0000256" key="1">
    <source>
        <dbReference type="SAM" id="SignalP"/>
    </source>
</evidence>
<dbReference type="Proteomes" id="UP000229502">
    <property type="component" value="Unassembled WGS sequence"/>
</dbReference>